<reference evidence="2 3" key="1">
    <citation type="submission" date="2023-03" db="EMBL/GenBank/DDBJ databases">
        <title>Novel Species.</title>
        <authorList>
            <person name="Ma S."/>
        </authorList>
    </citation>
    <scope>NUCLEOTIDE SEQUENCE [LARGE SCALE GENOMIC DNA]</scope>
    <source>
        <strain evidence="2 3">B11</strain>
    </source>
</reference>
<accession>A0ABZ2Y7Y0</accession>
<name>A0ABZ2Y7Y0_9BACT</name>
<dbReference type="InterPro" id="IPR000835">
    <property type="entry name" value="HTH_MarR-typ"/>
</dbReference>
<dbReference type="Proteomes" id="UP001461341">
    <property type="component" value="Chromosome"/>
</dbReference>
<gene>
    <name evidence="2" type="ORF">QBE54_05855</name>
</gene>
<dbReference type="Gene3D" id="1.10.10.10">
    <property type="entry name" value="Winged helix-like DNA-binding domain superfamily/Winged helix DNA-binding domain"/>
    <property type="match status" value="1"/>
</dbReference>
<sequence>MQEKEKAVLDFMKNHGKPVRPGDISKATGIDSKEVSAIIKKLKEEGKIYSPKRCYYAPQE</sequence>
<keyword evidence="3" id="KW-1185">Reference proteome</keyword>
<evidence type="ECO:0000259" key="1">
    <source>
        <dbReference type="Pfam" id="PF12802"/>
    </source>
</evidence>
<dbReference type="EMBL" id="CP121689">
    <property type="protein sequence ID" value="WZL75125.1"/>
    <property type="molecule type" value="Genomic_DNA"/>
</dbReference>
<dbReference type="InterPro" id="IPR036390">
    <property type="entry name" value="WH_DNA-bd_sf"/>
</dbReference>
<protein>
    <submittedName>
        <fullName evidence="2">Helix-turn-helix domain-containing protein</fullName>
    </submittedName>
</protein>
<organism evidence="2 3">
    <name type="scientific">Thermatribacter velox</name>
    <dbReference type="NCBI Taxonomy" id="3039681"/>
    <lineage>
        <taxon>Bacteria</taxon>
        <taxon>Pseudomonadati</taxon>
        <taxon>Atribacterota</taxon>
        <taxon>Atribacteria</taxon>
        <taxon>Atribacterales</taxon>
        <taxon>Thermatribacteraceae</taxon>
        <taxon>Thermatribacter</taxon>
    </lineage>
</organism>
<dbReference type="InterPro" id="IPR036388">
    <property type="entry name" value="WH-like_DNA-bd_sf"/>
</dbReference>
<proteinExistence type="predicted"/>
<evidence type="ECO:0000313" key="2">
    <source>
        <dbReference type="EMBL" id="WZL75125.1"/>
    </source>
</evidence>
<evidence type="ECO:0000313" key="3">
    <source>
        <dbReference type="Proteomes" id="UP001461341"/>
    </source>
</evidence>
<feature type="domain" description="HTH marR-type" evidence="1">
    <location>
        <begin position="6"/>
        <end position="46"/>
    </location>
</feature>
<dbReference type="Pfam" id="PF12802">
    <property type="entry name" value="MarR_2"/>
    <property type="match status" value="1"/>
</dbReference>
<dbReference type="SUPFAM" id="SSF46785">
    <property type="entry name" value="Winged helix' DNA-binding domain"/>
    <property type="match status" value="1"/>
</dbReference>